<feature type="region of interest" description="Disordered" evidence="16">
    <location>
        <begin position="971"/>
        <end position="994"/>
    </location>
</feature>
<feature type="repeat" description="WD" evidence="15">
    <location>
        <begin position="227"/>
        <end position="259"/>
    </location>
</feature>
<dbReference type="FunFam" id="1.25.10.10:FF:000163">
    <property type="entry name" value="Phospholipase A-2-activating protein, putative"/>
    <property type="match status" value="1"/>
</dbReference>
<dbReference type="GO" id="GO:0010992">
    <property type="term" value="P:ubiquitin recycling"/>
    <property type="evidence" value="ECO:0007669"/>
    <property type="project" value="TreeGrafter"/>
</dbReference>
<dbReference type="GO" id="GO:0043130">
    <property type="term" value="F:ubiquitin binding"/>
    <property type="evidence" value="ECO:0007669"/>
    <property type="project" value="TreeGrafter"/>
</dbReference>
<evidence type="ECO:0000256" key="3">
    <source>
        <dbReference type="ARBA" id="ARBA00008495"/>
    </source>
</evidence>
<evidence type="ECO:0000256" key="14">
    <source>
        <dbReference type="ARBA" id="ARBA00068665"/>
    </source>
</evidence>
<feature type="compositionally biased region" description="Basic and acidic residues" evidence="16">
    <location>
        <begin position="975"/>
        <end position="992"/>
    </location>
</feature>
<feature type="compositionally biased region" description="Acidic residues" evidence="16">
    <location>
        <begin position="940"/>
        <end position="951"/>
    </location>
</feature>
<evidence type="ECO:0000256" key="2">
    <source>
        <dbReference type="ARBA" id="ARBA00004496"/>
    </source>
</evidence>
<keyword evidence="20" id="KW-1185">Reference proteome</keyword>
<feature type="region of interest" description="Disordered" evidence="16">
    <location>
        <begin position="807"/>
        <end position="841"/>
    </location>
</feature>
<keyword evidence="10" id="KW-0539">Nucleus</keyword>
<dbReference type="InterPro" id="IPR038122">
    <property type="entry name" value="PFU_sf"/>
</dbReference>
<evidence type="ECO:0000256" key="1">
    <source>
        <dbReference type="ARBA" id="ARBA00004123"/>
    </source>
</evidence>
<dbReference type="GO" id="GO:0005634">
    <property type="term" value="C:nucleus"/>
    <property type="evidence" value="ECO:0007669"/>
    <property type="project" value="UniProtKB-SubCell"/>
</dbReference>
<dbReference type="FunFam" id="2.130.10.10:FF:000175">
    <property type="entry name" value="Phospholipase A-2-activating protein"/>
    <property type="match status" value="1"/>
</dbReference>
<reference evidence="19 20" key="1">
    <citation type="submission" date="2019-01" db="EMBL/GenBank/DDBJ databases">
        <authorList>
            <person name="Alioto T."/>
            <person name="Alioto T."/>
        </authorList>
    </citation>
    <scope>NUCLEOTIDE SEQUENCE [LARGE SCALE GENOMIC DNA]</scope>
</reference>
<dbReference type="GO" id="GO:0007399">
    <property type="term" value="P:nervous system development"/>
    <property type="evidence" value="ECO:0007669"/>
    <property type="project" value="UniProtKB-KW"/>
</dbReference>
<dbReference type="InterPro" id="IPR013535">
    <property type="entry name" value="PUL_dom"/>
</dbReference>
<keyword evidence="9" id="KW-0770">Synapse</keyword>
<dbReference type="GO" id="GO:0016005">
    <property type="term" value="F:phospholipase A2 activator activity"/>
    <property type="evidence" value="ECO:0007669"/>
    <property type="project" value="UniProtKB-ARBA"/>
</dbReference>
<protein>
    <recommendedName>
        <fullName evidence="14">Phospholipase A-2-activating protein</fullName>
    </recommendedName>
</protein>
<evidence type="ECO:0000256" key="7">
    <source>
        <dbReference type="ARBA" id="ARBA00022737"/>
    </source>
</evidence>
<dbReference type="Pfam" id="PF09070">
    <property type="entry name" value="PFU"/>
    <property type="match status" value="1"/>
</dbReference>
<organism evidence="19 20">
    <name type="scientific">Lynx pardinus</name>
    <name type="common">Iberian lynx</name>
    <name type="synonym">Felis pardina</name>
    <dbReference type="NCBI Taxonomy" id="191816"/>
    <lineage>
        <taxon>Eukaryota</taxon>
        <taxon>Metazoa</taxon>
        <taxon>Chordata</taxon>
        <taxon>Craniata</taxon>
        <taxon>Vertebrata</taxon>
        <taxon>Euteleostomi</taxon>
        <taxon>Mammalia</taxon>
        <taxon>Eutheria</taxon>
        <taxon>Laurasiatheria</taxon>
        <taxon>Carnivora</taxon>
        <taxon>Feliformia</taxon>
        <taxon>Felidae</taxon>
        <taxon>Felinae</taxon>
        <taxon>Lynx</taxon>
    </lineage>
</organism>
<comment type="function">
    <text evidence="12">Plays a role in protein ubiquitination, sorting and degradation through its association with VCP. Involved in ubiquitin-mediated membrane proteins trafficking to late endosomes in an ESCRT-dependent manner, and hence plays a role in synaptic vesicle recycling. May play a role in macroautophagy, regulating for instance the clearance of damaged lysosomes. Plays a role in cerebellar Purkinje cell development. Positively regulates cytosolic and calcium-independent phospholipase A2 activities in a tumor necrosis factor alpha (TNF-alpha)- or lipopolysaccharide (LPS)-dependent manner, and hence prostaglandin E2 biosynthesis.</text>
</comment>
<evidence type="ECO:0000313" key="20">
    <source>
        <dbReference type="Proteomes" id="UP000386466"/>
    </source>
</evidence>
<evidence type="ECO:0000256" key="15">
    <source>
        <dbReference type="PROSITE-ProRule" id="PRU00221"/>
    </source>
</evidence>
<feature type="domain" description="PFU" evidence="17">
    <location>
        <begin position="366"/>
        <end position="465"/>
    </location>
</feature>
<feature type="repeat" description="WD" evidence="15">
    <location>
        <begin position="147"/>
        <end position="179"/>
    </location>
</feature>
<dbReference type="InterPro" id="IPR011989">
    <property type="entry name" value="ARM-like"/>
</dbReference>
<dbReference type="FunFam" id="3.10.20.870:FF:000001">
    <property type="entry name" value="Phospholipase A-2-activating protein-like"/>
    <property type="match status" value="1"/>
</dbReference>
<evidence type="ECO:0000256" key="9">
    <source>
        <dbReference type="ARBA" id="ARBA00023018"/>
    </source>
</evidence>
<dbReference type="InterPro" id="IPR038991">
    <property type="entry name" value="CAAP1"/>
</dbReference>
<dbReference type="GO" id="GO:0042981">
    <property type="term" value="P:regulation of apoptotic process"/>
    <property type="evidence" value="ECO:0007669"/>
    <property type="project" value="InterPro"/>
</dbReference>
<evidence type="ECO:0000256" key="6">
    <source>
        <dbReference type="ARBA" id="ARBA00022574"/>
    </source>
</evidence>
<accession>A0A485NSV3</accession>
<dbReference type="Pfam" id="PF15335">
    <property type="entry name" value="CAAP1"/>
    <property type="match status" value="1"/>
</dbReference>
<comment type="subcellular location">
    <subcellularLocation>
        <location evidence="2">Cytoplasm</location>
    </subcellularLocation>
    <subcellularLocation>
        <location evidence="1">Nucleus</location>
    </subcellularLocation>
    <subcellularLocation>
        <location evidence="11">Synapse</location>
    </subcellularLocation>
</comment>
<keyword evidence="5" id="KW-0963">Cytoplasm</keyword>
<keyword evidence="7" id="KW-0677">Repeat</keyword>
<dbReference type="SMART" id="SM00320">
    <property type="entry name" value="WD40"/>
    <property type="match status" value="7"/>
</dbReference>
<dbReference type="EMBL" id="CAAGRJ010021045">
    <property type="protein sequence ID" value="VFV35329.1"/>
    <property type="molecule type" value="Genomic_DNA"/>
</dbReference>
<dbReference type="AlphaFoldDB" id="A0A485NSV3"/>
<dbReference type="InterPro" id="IPR036322">
    <property type="entry name" value="WD40_repeat_dom_sf"/>
</dbReference>
<comment type="subunit">
    <text evidence="13">Interacts with ubiquitin. Interacts with UBXN6, VCP and YOD1; may form a complex involved in macroautophagy.</text>
</comment>
<gene>
    <name evidence="19" type="ORF">LYPA_23C004565</name>
</gene>
<dbReference type="Pfam" id="PF00400">
    <property type="entry name" value="WD40"/>
    <property type="match status" value="6"/>
</dbReference>
<dbReference type="SUPFAM" id="SSF50978">
    <property type="entry name" value="WD40 repeat-like"/>
    <property type="match status" value="1"/>
</dbReference>
<evidence type="ECO:0000256" key="8">
    <source>
        <dbReference type="ARBA" id="ARBA00022902"/>
    </source>
</evidence>
<evidence type="ECO:0000256" key="11">
    <source>
        <dbReference type="ARBA" id="ARBA00034103"/>
    </source>
</evidence>
<comment type="similarity">
    <text evidence="3">Belongs to the WD repeat PLAP family.</text>
</comment>
<dbReference type="InterPro" id="IPR015155">
    <property type="entry name" value="PFU"/>
</dbReference>
<dbReference type="Gene3D" id="1.25.10.10">
    <property type="entry name" value="Leucine-rich Repeat Variant"/>
    <property type="match status" value="1"/>
</dbReference>
<dbReference type="GO" id="GO:0043161">
    <property type="term" value="P:proteasome-mediated ubiquitin-dependent protein catabolic process"/>
    <property type="evidence" value="ECO:0007669"/>
    <property type="project" value="TreeGrafter"/>
</dbReference>
<dbReference type="Gene3D" id="3.10.20.870">
    <property type="entry name" value="PFU (PLAA family ubiquitin binding), C-terminal domain"/>
    <property type="match status" value="1"/>
</dbReference>
<name>A0A485NSV3_LYNPA</name>
<evidence type="ECO:0000256" key="12">
    <source>
        <dbReference type="ARBA" id="ARBA00054829"/>
    </source>
</evidence>
<feature type="domain" description="PUL" evidence="18">
    <location>
        <begin position="534"/>
        <end position="795"/>
    </location>
</feature>
<keyword evidence="8" id="KW-0524">Neurogenesis</keyword>
<evidence type="ECO:0000256" key="4">
    <source>
        <dbReference type="ARBA" id="ARBA00022473"/>
    </source>
</evidence>
<feature type="region of interest" description="Disordered" evidence="16">
    <location>
        <begin position="940"/>
        <end position="959"/>
    </location>
</feature>
<dbReference type="GO" id="GO:0005737">
    <property type="term" value="C:cytoplasm"/>
    <property type="evidence" value="ECO:0007669"/>
    <property type="project" value="UniProtKB-SubCell"/>
</dbReference>
<feature type="region of interest" description="Disordered" evidence="16">
    <location>
        <begin position="1048"/>
        <end position="1071"/>
    </location>
</feature>
<evidence type="ECO:0000313" key="19">
    <source>
        <dbReference type="EMBL" id="VFV35329.1"/>
    </source>
</evidence>
<dbReference type="GO" id="GO:0045202">
    <property type="term" value="C:synapse"/>
    <property type="evidence" value="ECO:0007669"/>
    <property type="project" value="UniProtKB-SubCell"/>
</dbReference>
<dbReference type="PANTHER" id="PTHR19849">
    <property type="entry name" value="PHOSPHOLIPASE A-2-ACTIVATING PROTEIN"/>
    <property type="match status" value="1"/>
</dbReference>
<evidence type="ECO:0000256" key="5">
    <source>
        <dbReference type="ARBA" id="ARBA00022490"/>
    </source>
</evidence>
<dbReference type="PROSITE" id="PS51394">
    <property type="entry name" value="PFU"/>
    <property type="match status" value="1"/>
</dbReference>
<keyword evidence="6 15" id="KW-0853">WD repeat</keyword>
<evidence type="ECO:0000256" key="16">
    <source>
        <dbReference type="SAM" id="MobiDB-lite"/>
    </source>
</evidence>
<dbReference type="PANTHER" id="PTHR19849:SF0">
    <property type="entry name" value="PHOSPHOLIPASE A-2-ACTIVATING PROTEIN"/>
    <property type="match status" value="1"/>
</dbReference>
<dbReference type="Pfam" id="PF08324">
    <property type="entry name" value="PUL"/>
    <property type="match status" value="1"/>
</dbReference>
<dbReference type="PROSITE" id="PS50294">
    <property type="entry name" value="WD_REPEATS_REGION"/>
    <property type="match status" value="2"/>
</dbReference>
<proteinExistence type="inferred from homology"/>
<evidence type="ECO:0000256" key="13">
    <source>
        <dbReference type="ARBA" id="ARBA00065331"/>
    </source>
</evidence>
<dbReference type="CDD" id="cd00200">
    <property type="entry name" value="WD40"/>
    <property type="match status" value="1"/>
</dbReference>
<evidence type="ECO:0000259" key="17">
    <source>
        <dbReference type="PROSITE" id="PS51394"/>
    </source>
</evidence>
<evidence type="ECO:0000256" key="10">
    <source>
        <dbReference type="ARBA" id="ARBA00023242"/>
    </source>
</evidence>
<dbReference type="InterPro" id="IPR001680">
    <property type="entry name" value="WD40_rpt"/>
</dbReference>
<dbReference type="PROSITE" id="PS51396">
    <property type="entry name" value="PUL"/>
    <property type="match status" value="1"/>
</dbReference>
<evidence type="ECO:0000259" key="18">
    <source>
        <dbReference type="PROSITE" id="PS51396"/>
    </source>
</evidence>
<keyword evidence="4" id="KW-0217">Developmental protein</keyword>
<dbReference type="Proteomes" id="UP000386466">
    <property type="component" value="Unassembled WGS sequence"/>
</dbReference>
<feature type="repeat" description="WD" evidence="15">
    <location>
        <begin position="108"/>
        <end position="138"/>
    </location>
</feature>
<sequence>MASGAARYRLSCSLPGHELDVRGLVCSLYPPGAFVSVSRDRTTRLWVPDSPNRGFTEMHCMSGHSNFVSCVCIIPSSDMYPHGLIATGGNDHNICIFSLESPAPLYILKGHKNTVCSLSSGKFGTLLSGSWDTTAKVWLNDKCMMTLQGHTAAVWAVKILPEQGLMLTGSADKTIKLWKAGRCERTFSGHEDCVRGLAILSETEFLSCANDASIRRWQITGECLEVYYGHTNYIYSISVFPNCKDFVTTAEDRSLRIWKRGECAQTIRLPAQSIWCCCVLANGDIVVGASDGIIRVFTESEDRTASAEEIKAFEKELSQATIDSKTGDLGDINAEQLPGREHLNEPGTREGQTRLIKDGEKVEAYQWSVSEGRWIKIGDVVGSSGANQQTSGKVLYEGKEFDYVFSIDVNEGGPSYKLPYNVSDDPWLTAYNFLQKNDLNPMFLDQVAKFIIDNTKGQTLGLGNTSFSDPFTGGGRYVPGSSSGSANTLPAADPFTGSGRYVPGSASMGTTMAGADPFTGNSAYRSAASKTVNIYFPKKEAVTFDQANPTQILGKLKELNGAASEEKKLTEDDLILLEKILSLICNNSSEKPTAQQLQILWKAIYWPEDIVFPALDILRLSIKHPSVNENFCNEKEGAQFSSHLISLLNPKGKPANQLLALRTFCNCFVGQAGQKLMMSQRESLMSHAIELKSGSNKNIHIALATLTLNYSVCFHKDHNIEGKAQCLSVISTVLEVVQDLEATFRLLVALGTLISDDLNAVQLAKSLGVDSQIKKYASVSEPAKNQNMGEWTKPGIHLSNCGSVTGGGSGGSCWGGSSVERSERRKRRSTDSSSSVSGSLQQDTRYLLPTLEKELFLAEHSDLEEGGLDLTVSLKPVSFYISDKKEMLQQCFCIIGEKKLQKMLPDVLKNCSIEEIKKLCQEQLELLSEKKILKILEGDNGMDSDMEEEADDGPKMGSDLVSQQDICIDSTSTVRENKQPEGLELKQGKGEDSDVLSINADAYDSDIEGPCTEEAAAPEVPDNTVQSEAGQIEDLEKDIEKSVNEILGLAEGSPKEPKAATLTAPPPEDVQPSAQQLELLELEMRARAIKALMKAGDIKKPA</sequence>
<dbReference type="Gene3D" id="2.130.10.10">
    <property type="entry name" value="YVTN repeat-like/Quinoprotein amine dehydrogenase"/>
    <property type="match status" value="1"/>
</dbReference>
<dbReference type="PROSITE" id="PS50082">
    <property type="entry name" value="WD_REPEATS_2"/>
    <property type="match status" value="3"/>
</dbReference>
<dbReference type="InterPro" id="IPR015943">
    <property type="entry name" value="WD40/YVTN_repeat-like_dom_sf"/>
</dbReference>